<accession>A0ACC3AIU4</accession>
<proteinExistence type="predicted"/>
<evidence type="ECO:0000313" key="1">
    <source>
        <dbReference type="EMBL" id="KAJ9663502.1"/>
    </source>
</evidence>
<sequence length="327" mass="37103">MKLTAEQAKHANYACAALALVILLIRIAVSRRRQKPLDASFFLVILSTIVIIARLIVNYYYLRYGTASDALGNAHYFNTHDYHLIKQGSILSLVARVLITASCWLQICLLLLFYSQMMYGIRWVSRLIKICWVTTASTFVAVVLATFLECHPFHLYWQTTPDPGTCIRAYVQLLLQCVSNISIDLMLLAISYPILFCKGRSWKQHVRVGTLFILGTFCIIVTIVRLISIYGTNSAQPTRSLWASVQMIVSTFVANAPTIYGDLHVAQRKKCEPIIRRMSRPELWPSNVSSDIESSIQHFLTFPERAATGSSSRSSRKEWFDQIENVP</sequence>
<reference evidence="1" key="1">
    <citation type="submission" date="2022-10" db="EMBL/GenBank/DDBJ databases">
        <title>Culturing micro-colonial fungi from biological soil crusts in the Mojave desert and describing Neophaeococcomyces mojavensis, and introducing the new genera and species Taxawa tesnikishii.</title>
        <authorList>
            <person name="Kurbessoian T."/>
            <person name="Stajich J.E."/>
        </authorList>
    </citation>
    <scope>NUCLEOTIDE SEQUENCE</scope>
    <source>
        <strain evidence="1">JES_112</strain>
    </source>
</reference>
<dbReference type="Proteomes" id="UP001172386">
    <property type="component" value="Unassembled WGS sequence"/>
</dbReference>
<comment type="caution">
    <text evidence="1">The sequence shown here is derived from an EMBL/GenBank/DDBJ whole genome shotgun (WGS) entry which is preliminary data.</text>
</comment>
<evidence type="ECO:0000313" key="2">
    <source>
        <dbReference type="Proteomes" id="UP001172386"/>
    </source>
</evidence>
<organism evidence="1 2">
    <name type="scientific">Neophaeococcomyces mojaviensis</name>
    <dbReference type="NCBI Taxonomy" id="3383035"/>
    <lineage>
        <taxon>Eukaryota</taxon>
        <taxon>Fungi</taxon>
        <taxon>Dikarya</taxon>
        <taxon>Ascomycota</taxon>
        <taxon>Pezizomycotina</taxon>
        <taxon>Eurotiomycetes</taxon>
        <taxon>Chaetothyriomycetidae</taxon>
        <taxon>Chaetothyriales</taxon>
        <taxon>Chaetothyriales incertae sedis</taxon>
        <taxon>Neophaeococcomyces</taxon>
    </lineage>
</organism>
<gene>
    <name evidence="1" type="ORF">H2198_000768</name>
</gene>
<dbReference type="EMBL" id="JAPDRQ010000008">
    <property type="protein sequence ID" value="KAJ9663502.1"/>
    <property type="molecule type" value="Genomic_DNA"/>
</dbReference>
<keyword evidence="2" id="KW-1185">Reference proteome</keyword>
<protein>
    <submittedName>
        <fullName evidence="1">Uncharacterized protein</fullName>
    </submittedName>
</protein>
<name>A0ACC3AIU4_9EURO</name>